<comment type="subunit">
    <text evidence="3">Homotrimer.</text>
</comment>
<dbReference type="InterPro" id="IPR000887">
    <property type="entry name" value="Aldlse_KDPG_KHG"/>
</dbReference>
<comment type="similarity">
    <text evidence="2">Belongs to the KHG/KDPG aldolase family.</text>
</comment>
<evidence type="ECO:0000256" key="5">
    <source>
        <dbReference type="ARBA" id="ARBA00023277"/>
    </source>
</evidence>
<dbReference type="AlphaFoldDB" id="A0A3N4Z3G5"/>
<dbReference type="Pfam" id="PF01081">
    <property type="entry name" value="Aldolase"/>
    <property type="match status" value="1"/>
</dbReference>
<reference evidence="6 7" key="1">
    <citation type="submission" date="2018-11" db="EMBL/GenBank/DDBJ databases">
        <title>Sequencing the genomes of 1000 actinobacteria strains.</title>
        <authorList>
            <person name="Klenk H.-P."/>
        </authorList>
    </citation>
    <scope>NUCLEOTIDE SEQUENCE [LARGE SCALE GENOMIC DNA]</scope>
    <source>
        <strain evidence="6 7">DSM 14418</strain>
    </source>
</reference>
<keyword evidence="7" id="KW-1185">Reference proteome</keyword>
<dbReference type="Gene3D" id="3.20.20.70">
    <property type="entry name" value="Aldolase class I"/>
    <property type="match status" value="1"/>
</dbReference>
<name>A0A3N4Z3G5_9MICO</name>
<evidence type="ECO:0000256" key="2">
    <source>
        <dbReference type="ARBA" id="ARBA00006906"/>
    </source>
</evidence>
<dbReference type="SUPFAM" id="SSF51569">
    <property type="entry name" value="Aldolase"/>
    <property type="match status" value="1"/>
</dbReference>
<accession>A0A3N4Z3G5</accession>
<evidence type="ECO:0000256" key="1">
    <source>
        <dbReference type="ARBA" id="ARBA00004761"/>
    </source>
</evidence>
<dbReference type="Proteomes" id="UP000280726">
    <property type="component" value="Unassembled WGS sequence"/>
</dbReference>
<dbReference type="CDD" id="cd00452">
    <property type="entry name" value="KDPG_aldolase"/>
    <property type="match status" value="1"/>
</dbReference>
<dbReference type="InterPro" id="IPR013785">
    <property type="entry name" value="Aldolase_TIM"/>
</dbReference>
<organism evidence="6 7">
    <name type="scientific">Georgenia muralis</name>
    <dbReference type="NCBI Taxonomy" id="154117"/>
    <lineage>
        <taxon>Bacteria</taxon>
        <taxon>Bacillati</taxon>
        <taxon>Actinomycetota</taxon>
        <taxon>Actinomycetes</taxon>
        <taxon>Micrococcales</taxon>
        <taxon>Bogoriellaceae</taxon>
        <taxon>Georgenia</taxon>
    </lineage>
</organism>
<comment type="caution">
    <text evidence="6">The sequence shown here is derived from an EMBL/GenBank/DDBJ whole genome shotgun (WGS) entry which is preliminary data.</text>
</comment>
<dbReference type="GO" id="GO:0016829">
    <property type="term" value="F:lyase activity"/>
    <property type="evidence" value="ECO:0007669"/>
    <property type="project" value="UniProtKB-KW"/>
</dbReference>
<dbReference type="RefSeq" id="WP_246006031.1">
    <property type="nucleotide sequence ID" value="NZ_RKRA01000001.1"/>
</dbReference>
<keyword evidence="5" id="KW-0119">Carbohydrate metabolism</keyword>
<dbReference type="EMBL" id="RKRA01000001">
    <property type="protein sequence ID" value="RPF27033.1"/>
    <property type="molecule type" value="Genomic_DNA"/>
</dbReference>
<evidence type="ECO:0000313" key="7">
    <source>
        <dbReference type="Proteomes" id="UP000280726"/>
    </source>
</evidence>
<evidence type="ECO:0000313" key="6">
    <source>
        <dbReference type="EMBL" id="RPF27033.1"/>
    </source>
</evidence>
<dbReference type="PANTHER" id="PTHR30246:SF1">
    <property type="entry name" value="2-DEHYDRO-3-DEOXY-6-PHOSPHOGALACTONATE ALDOLASE-RELATED"/>
    <property type="match status" value="1"/>
</dbReference>
<protein>
    <submittedName>
        <fullName evidence="6">2-keto-3-deoxy-phosphogluconate aldolase</fullName>
    </submittedName>
</protein>
<sequence length="202" mass="21248">MTAHAPSWFDTAFEGQRVMVILRGRPPAQTVELCHRAWDLGITQVEVPVQSPDAVPSLVAAVAAGAERGHGVGAGTVTTLDQLNEVAEIGVSFTVAPGLDDDVVRWSQEHGLPHLPGVSTPSEIQRAVRHGLGWVKAFPASVLGTGWFTAMRGPFPTLRTVATGGMTVATVVEYRDAGARVVSLGSALDDPAQVEELARLLG</sequence>
<dbReference type="PANTHER" id="PTHR30246">
    <property type="entry name" value="2-KETO-3-DEOXY-6-PHOSPHOGLUCONATE ALDOLASE"/>
    <property type="match status" value="1"/>
</dbReference>
<keyword evidence="4" id="KW-0456">Lyase</keyword>
<evidence type="ECO:0000256" key="4">
    <source>
        <dbReference type="ARBA" id="ARBA00023239"/>
    </source>
</evidence>
<comment type="pathway">
    <text evidence="1">Carbohydrate acid metabolism.</text>
</comment>
<proteinExistence type="inferred from homology"/>
<gene>
    <name evidence="6" type="ORF">EDD32_1493</name>
</gene>
<evidence type="ECO:0000256" key="3">
    <source>
        <dbReference type="ARBA" id="ARBA00011233"/>
    </source>
</evidence>